<organism evidence="1 2">
    <name type="scientific">Anopheles quadriannulatus</name>
    <name type="common">Mosquito</name>
    <dbReference type="NCBI Taxonomy" id="34691"/>
    <lineage>
        <taxon>Eukaryota</taxon>
        <taxon>Metazoa</taxon>
        <taxon>Ecdysozoa</taxon>
        <taxon>Arthropoda</taxon>
        <taxon>Hexapoda</taxon>
        <taxon>Insecta</taxon>
        <taxon>Pterygota</taxon>
        <taxon>Neoptera</taxon>
        <taxon>Endopterygota</taxon>
        <taxon>Diptera</taxon>
        <taxon>Nematocera</taxon>
        <taxon>Culicoidea</taxon>
        <taxon>Culicidae</taxon>
        <taxon>Anophelinae</taxon>
        <taxon>Anopheles</taxon>
    </lineage>
</organism>
<sequence length="140" mass="15061">MCKNRSIGLPNTHSIIPCACFCITNNATSKAGLENGPWSTLLVDCQVGGAMDVSCTGIRMSNHAFRSSKANIFKPLTSGLIAGHTGACFSTVHTASWATLDDTVLSLACYERRTFRWMREANVISLPQAHTIDGCVFTSC</sequence>
<proteinExistence type="predicted"/>
<dbReference type="AlphaFoldDB" id="A0A182XQR9"/>
<reference evidence="1" key="1">
    <citation type="submission" date="2020-05" db="UniProtKB">
        <authorList>
            <consortium name="EnsemblMetazoa"/>
        </authorList>
    </citation>
    <scope>IDENTIFICATION</scope>
    <source>
        <strain evidence="1">SANGQUA</strain>
    </source>
</reference>
<evidence type="ECO:0000313" key="1">
    <source>
        <dbReference type="EnsemblMetazoa" id="AQUA014205-PA"/>
    </source>
</evidence>
<dbReference type="Proteomes" id="UP000076407">
    <property type="component" value="Unassembled WGS sequence"/>
</dbReference>
<dbReference type="VEuPathDB" id="VectorBase:AQUA014205"/>
<accession>A0A182XQR9</accession>
<protein>
    <submittedName>
        <fullName evidence="1">Uncharacterized protein</fullName>
    </submittedName>
</protein>
<keyword evidence="2" id="KW-1185">Reference proteome</keyword>
<evidence type="ECO:0000313" key="2">
    <source>
        <dbReference type="Proteomes" id="UP000076407"/>
    </source>
</evidence>
<name>A0A182XQR9_ANOQN</name>
<dbReference type="EnsemblMetazoa" id="AQUA014205-RA">
    <property type="protein sequence ID" value="AQUA014205-PA"/>
    <property type="gene ID" value="AQUA014205"/>
</dbReference>